<dbReference type="CDD" id="cd05931">
    <property type="entry name" value="FAAL"/>
    <property type="match status" value="1"/>
</dbReference>
<dbReference type="GO" id="GO:0071766">
    <property type="term" value="P:Actinobacterium-type cell wall biogenesis"/>
    <property type="evidence" value="ECO:0007669"/>
    <property type="project" value="UniProtKB-ARBA"/>
</dbReference>
<evidence type="ECO:0000313" key="6">
    <source>
        <dbReference type="EMBL" id="PZO99489.1"/>
    </source>
</evidence>
<gene>
    <name evidence="6" type="ORF">DI609_08190</name>
</gene>
<dbReference type="InterPro" id="IPR045851">
    <property type="entry name" value="AMP-bd_C_sf"/>
</dbReference>
<dbReference type="InterPro" id="IPR042099">
    <property type="entry name" value="ANL_N_sf"/>
</dbReference>
<dbReference type="FunFam" id="3.40.50.12780:FF:000013">
    <property type="entry name" value="Long-chain-fatty-acid--AMP ligase FadD32"/>
    <property type="match status" value="1"/>
</dbReference>
<evidence type="ECO:0000256" key="2">
    <source>
        <dbReference type="ARBA" id="ARBA00022598"/>
    </source>
</evidence>
<dbReference type="Gene3D" id="3.30.300.30">
    <property type="match status" value="1"/>
</dbReference>
<protein>
    <submittedName>
        <fullName evidence="6">Acyl-CoA synthase</fullName>
    </submittedName>
</protein>
<dbReference type="GO" id="GO:0016874">
    <property type="term" value="F:ligase activity"/>
    <property type="evidence" value="ECO:0007669"/>
    <property type="project" value="UniProtKB-KW"/>
</dbReference>
<keyword evidence="2" id="KW-0436">Ligase</keyword>
<dbReference type="GO" id="GO:0005886">
    <property type="term" value="C:plasma membrane"/>
    <property type="evidence" value="ECO:0007669"/>
    <property type="project" value="TreeGrafter"/>
</dbReference>
<accession>A0A2W5B4E8</accession>
<dbReference type="GO" id="GO:0070566">
    <property type="term" value="F:adenylyltransferase activity"/>
    <property type="evidence" value="ECO:0007669"/>
    <property type="project" value="TreeGrafter"/>
</dbReference>
<dbReference type="Gene3D" id="3.40.50.12780">
    <property type="entry name" value="N-terminal domain of ligase-like"/>
    <property type="match status" value="1"/>
</dbReference>
<dbReference type="Proteomes" id="UP000249451">
    <property type="component" value="Unassembled WGS sequence"/>
</dbReference>
<dbReference type="AlphaFoldDB" id="A0A2W5B4E8"/>
<dbReference type="InterPro" id="IPR000873">
    <property type="entry name" value="AMP-dep_synth/lig_dom"/>
</dbReference>
<dbReference type="PANTHER" id="PTHR22754:SF32">
    <property type="entry name" value="DISCO-INTERACTING PROTEIN 2"/>
    <property type="match status" value="1"/>
</dbReference>
<evidence type="ECO:0000259" key="5">
    <source>
        <dbReference type="Pfam" id="PF00501"/>
    </source>
</evidence>
<feature type="domain" description="AMP-dependent synthetase/ligase" evidence="5">
    <location>
        <begin position="37"/>
        <end position="456"/>
    </location>
</feature>
<dbReference type="Pfam" id="PF00501">
    <property type="entry name" value="AMP-binding"/>
    <property type="match status" value="1"/>
</dbReference>
<evidence type="ECO:0000313" key="7">
    <source>
        <dbReference type="Proteomes" id="UP000249451"/>
    </source>
</evidence>
<dbReference type="SUPFAM" id="SSF56801">
    <property type="entry name" value="Acetyl-CoA synthetase-like"/>
    <property type="match status" value="1"/>
</dbReference>
<dbReference type="InterPro" id="IPR040097">
    <property type="entry name" value="FAAL/FAAC"/>
</dbReference>
<keyword evidence="4" id="KW-0443">Lipid metabolism</keyword>
<sequence>MDLKALIGQFFDDQGAIALPPHLTLAGLAEHIYGMEQQAGVPDRPVMRQWVYSDNPEGTPRDVTRSQVNTRIKVVAARLQQVGHMGDRVAILAGNSPEYVFGFLGALYAGMTPIPLYDPNEPGHTDHLRAVFGDANPPIVLTNNVSAAANRAYFADRPAAERPRIISIDSLPDTLAASWVNPLETEEGKAAVAALETDPVDHPAFLQYTSGSTRTPAGVLLTNRNIMTNVLQIFTSVKIELPARVVSWLPMHHDMGIILAVFASILGLNLEIMTPRDFVQQPKRWIDQIKRQPIDSHLKGTYAVVPNFALELAARYGAPAAGEELDFSNVDGIIIGSEPVTESAVNSFWETFGKEEYGLRREVLRPSYGMAEASLIVSTPQTPERPLISHFDRERLAQGEAVIVEKSENSVAYASCGQSVVAQELTIVDPETRAELADGLIGEIWLHGDNRAAGYLDRAEETAATFHNSLGTRLAEGTRVPDAPADSNWLATGDLGAIVDNQLYITGRLKDLIVVAGRNHYPQDIEGTVQEASAHVRADSIAAFSVEGSNTEELVLLIERADGTSPAEDDAASEAIRSAVSTHHGVTPAAIQWFNANEIKRTSSGKIARRVAKKEYLAS</sequence>
<organism evidence="6 7">
    <name type="scientific">Corynebacterium urealyticum</name>
    <dbReference type="NCBI Taxonomy" id="43771"/>
    <lineage>
        <taxon>Bacteria</taxon>
        <taxon>Bacillati</taxon>
        <taxon>Actinomycetota</taxon>
        <taxon>Actinomycetes</taxon>
        <taxon>Mycobacteriales</taxon>
        <taxon>Corynebacteriaceae</taxon>
        <taxon>Corynebacterium</taxon>
    </lineage>
</organism>
<keyword evidence="3" id="KW-0276">Fatty acid metabolism</keyword>
<evidence type="ECO:0000256" key="4">
    <source>
        <dbReference type="ARBA" id="ARBA00023098"/>
    </source>
</evidence>
<dbReference type="EMBL" id="QFNY01000194">
    <property type="protein sequence ID" value="PZO99489.1"/>
    <property type="molecule type" value="Genomic_DNA"/>
</dbReference>
<name>A0A2W5B4E8_9CORY</name>
<evidence type="ECO:0000256" key="1">
    <source>
        <dbReference type="ARBA" id="ARBA00006432"/>
    </source>
</evidence>
<evidence type="ECO:0000256" key="3">
    <source>
        <dbReference type="ARBA" id="ARBA00022832"/>
    </source>
</evidence>
<dbReference type="NCBIfam" id="NF040633">
    <property type="entry name" value="FadD32_Coryne"/>
    <property type="match status" value="1"/>
</dbReference>
<comment type="caution">
    <text evidence="6">The sequence shown here is derived from an EMBL/GenBank/DDBJ whole genome shotgun (WGS) entry which is preliminary data.</text>
</comment>
<proteinExistence type="inferred from homology"/>
<reference evidence="6 7" key="1">
    <citation type="submission" date="2017-11" db="EMBL/GenBank/DDBJ databases">
        <title>Infants hospitalized years apart are colonized by the same room-sourced microbial strains.</title>
        <authorList>
            <person name="Brooks B."/>
            <person name="Olm M.R."/>
            <person name="Firek B.A."/>
            <person name="Baker R."/>
            <person name="Thomas B.C."/>
            <person name="Morowitz M.J."/>
            <person name="Banfield J.F."/>
        </authorList>
    </citation>
    <scope>NUCLEOTIDE SEQUENCE [LARGE SCALE GENOMIC DNA]</scope>
    <source>
        <strain evidence="6">S2_012_000_R3_87</strain>
    </source>
</reference>
<comment type="similarity">
    <text evidence="1">Belongs to the ATP-dependent AMP-binding enzyme family.</text>
</comment>
<dbReference type="GO" id="GO:0006633">
    <property type="term" value="P:fatty acid biosynthetic process"/>
    <property type="evidence" value="ECO:0007669"/>
    <property type="project" value="TreeGrafter"/>
</dbReference>
<dbReference type="PANTHER" id="PTHR22754">
    <property type="entry name" value="DISCO-INTERACTING PROTEIN 2 DIP2 -RELATED"/>
    <property type="match status" value="1"/>
</dbReference>